<name>V5GCT6_BYSSN</name>
<feature type="region of interest" description="Disordered" evidence="1">
    <location>
        <begin position="1"/>
        <end position="22"/>
    </location>
</feature>
<evidence type="ECO:0000256" key="1">
    <source>
        <dbReference type="SAM" id="MobiDB-lite"/>
    </source>
</evidence>
<keyword evidence="3" id="KW-1185">Reference proteome</keyword>
<accession>V5GCT6</accession>
<organism evidence="2 3">
    <name type="scientific">Byssochlamys spectabilis (strain No. 5 / NBRC 109023)</name>
    <name type="common">Paecilomyces variotii</name>
    <dbReference type="NCBI Taxonomy" id="1356009"/>
    <lineage>
        <taxon>Eukaryota</taxon>
        <taxon>Fungi</taxon>
        <taxon>Dikarya</taxon>
        <taxon>Ascomycota</taxon>
        <taxon>Pezizomycotina</taxon>
        <taxon>Eurotiomycetes</taxon>
        <taxon>Eurotiomycetidae</taxon>
        <taxon>Eurotiales</taxon>
        <taxon>Thermoascaceae</taxon>
        <taxon>Paecilomyces</taxon>
    </lineage>
</organism>
<proteinExistence type="predicted"/>
<sequence>MAQTDGDDRDMKCALPEPARHRSRKMKGTAWADLISGDSSGTPEVYIASANDMPSRHISMDNWVKLSPREGALITDNITQLFSSRELDLHLEGWLVGFAPQDGFVGGQLEPALLDEPGQLHQGFDIKMKSNRNQPSVRESTADTGDLPEGGVWWKASILITNSISIIISTSRESGFVETAIKALWASVIGQHWDELELNGGPVTSRLVERAFFKDCDCLNFVQVNLRSVAAARNGIVVLLPSHPRGIFAAFPGAEWAPLSRAGETEALQRLGASTFGMALVDRVTDRTAFHGQKVDWIPVQSQRCVDGCAIGPPASVTLTADDGRMGPKLWAVMGVIPSVEDA</sequence>
<dbReference type="AlphaFoldDB" id="V5GCT6"/>
<dbReference type="EMBL" id="BAUL01000259">
    <property type="protein sequence ID" value="GAD98737.1"/>
    <property type="molecule type" value="Genomic_DNA"/>
</dbReference>
<dbReference type="InParanoid" id="V5GCT6"/>
<comment type="caution">
    <text evidence="2">The sequence shown here is derived from an EMBL/GenBank/DDBJ whole genome shotgun (WGS) entry which is preliminary data.</text>
</comment>
<reference evidence="3" key="1">
    <citation type="journal article" date="2014" name="Genome Announc.">
        <title>Draft genome sequence of the formaldehyde-resistant fungus Byssochlamys spectabilis No. 5 (anamorph Paecilomyces variotii No. 5) (NBRC109023).</title>
        <authorList>
            <person name="Oka T."/>
            <person name="Ekino K."/>
            <person name="Fukuda K."/>
            <person name="Nomura Y."/>
        </authorList>
    </citation>
    <scope>NUCLEOTIDE SEQUENCE [LARGE SCALE GENOMIC DNA]</scope>
    <source>
        <strain evidence="3">No. 5 / NBRC 109023</strain>
    </source>
</reference>
<dbReference type="HOGENOM" id="CLU_808918_0_0_1"/>
<protein>
    <submittedName>
        <fullName evidence="2">Uncharacterized protein</fullName>
    </submittedName>
</protein>
<evidence type="ECO:0000313" key="2">
    <source>
        <dbReference type="EMBL" id="GAD98737.1"/>
    </source>
</evidence>
<dbReference type="Proteomes" id="UP000018001">
    <property type="component" value="Unassembled WGS sequence"/>
</dbReference>
<gene>
    <name evidence="2" type="ORF">PVAR5_7438</name>
</gene>
<evidence type="ECO:0000313" key="3">
    <source>
        <dbReference type="Proteomes" id="UP000018001"/>
    </source>
</evidence>